<evidence type="ECO:0000313" key="9">
    <source>
        <dbReference type="EMBL" id="TSR75242.1"/>
    </source>
</evidence>
<evidence type="ECO:0000256" key="1">
    <source>
        <dbReference type="ARBA" id="ARBA00004325"/>
    </source>
</evidence>
<proteinExistence type="inferred from homology"/>
<organism evidence="9 10">
    <name type="scientific">Bagarius yarrelli</name>
    <name type="common">Goonch</name>
    <name type="synonym">Bagrus yarrelli</name>
    <dbReference type="NCBI Taxonomy" id="175774"/>
    <lineage>
        <taxon>Eukaryota</taxon>
        <taxon>Metazoa</taxon>
        <taxon>Chordata</taxon>
        <taxon>Craniata</taxon>
        <taxon>Vertebrata</taxon>
        <taxon>Euteleostomi</taxon>
        <taxon>Actinopterygii</taxon>
        <taxon>Neopterygii</taxon>
        <taxon>Teleostei</taxon>
        <taxon>Ostariophysi</taxon>
        <taxon>Siluriformes</taxon>
        <taxon>Sisoridae</taxon>
        <taxon>Sisorinae</taxon>
        <taxon>Bagarius</taxon>
    </lineage>
</organism>
<evidence type="ECO:0000313" key="10">
    <source>
        <dbReference type="Proteomes" id="UP000319801"/>
    </source>
</evidence>
<accession>A0A556V1N4</accession>
<feature type="region of interest" description="Disordered" evidence="8">
    <location>
        <begin position="203"/>
        <end position="228"/>
    </location>
</feature>
<comment type="subcellular location">
    <subcellularLocation>
        <location evidence="7">Mitochondrion inner membrane</location>
    </subcellularLocation>
    <subcellularLocation>
        <location evidence="1">Mitochondrion membrane</location>
    </subcellularLocation>
</comment>
<dbReference type="InterPro" id="IPR033182">
    <property type="entry name" value="MIC26/MIC27_animal"/>
</dbReference>
<comment type="similarity">
    <text evidence="2">Belongs to the apolipoprotein O/MICOS complex subunit Mic27 family.</text>
</comment>
<dbReference type="Pfam" id="PF09769">
    <property type="entry name" value="ApoO"/>
    <property type="match status" value="1"/>
</dbReference>
<evidence type="ECO:0000256" key="3">
    <source>
        <dbReference type="ARBA" id="ARBA00022692"/>
    </source>
</evidence>
<evidence type="ECO:0000256" key="7">
    <source>
        <dbReference type="RuleBase" id="RU363021"/>
    </source>
</evidence>
<reference evidence="9 10" key="1">
    <citation type="journal article" date="2019" name="Genome Biol. Evol.">
        <title>Whole-Genome Sequencing of the Giant Devil Catfish, Bagarius yarrelli.</title>
        <authorList>
            <person name="Jiang W."/>
            <person name="Lv Y."/>
            <person name="Cheng L."/>
            <person name="Yang K."/>
            <person name="Chao B."/>
            <person name="Wang X."/>
            <person name="Li Y."/>
            <person name="Pan X."/>
            <person name="You X."/>
            <person name="Zhang Y."/>
            <person name="Yang J."/>
            <person name="Li J."/>
            <person name="Zhang X."/>
            <person name="Liu S."/>
            <person name="Sun C."/>
            <person name="Yang J."/>
            <person name="Shi Q."/>
        </authorList>
    </citation>
    <scope>NUCLEOTIDE SEQUENCE [LARGE SCALE GENOMIC DNA]</scope>
    <source>
        <strain evidence="9">JWS20170419001</strain>
        <tissue evidence="9">Muscle</tissue>
    </source>
</reference>
<name>A0A556V1N4_BAGYA</name>
<keyword evidence="5 7" id="KW-0496">Mitochondrion</keyword>
<comment type="subunit">
    <text evidence="7">Component of the mitochondrial contact site and cristae organizing system (MICOS) complex.</text>
</comment>
<dbReference type="Proteomes" id="UP000319801">
    <property type="component" value="Unassembled WGS sequence"/>
</dbReference>
<dbReference type="AlphaFoldDB" id="A0A556V1N4"/>
<feature type="region of interest" description="Disordered" evidence="8">
    <location>
        <begin position="261"/>
        <end position="311"/>
    </location>
</feature>
<evidence type="ECO:0000256" key="4">
    <source>
        <dbReference type="ARBA" id="ARBA00022989"/>
    </source>
</evidence>
<keyword evidence="10" id="KW-1185">Reference proteome</keyword>
<gene>
    <name evidence="9" type="ORF">Baya_11836</name>
</gene>
<comment type="caution">
    <text evidence="9">The sequence shown here is derived from an EMBL/GenBank/DDBJ whole genome shotgun (WGS) entry which is preliminary data.</text>
</comment>
<dbReference type="OrthoDB" id="5973346at2759"/>
<keyword evidence="7" id="KW-0999">Mitochondrion inner membrane</keyword>
<evidence type="ECO:0000256" key="8">
    <source>
        <dbReference type="SAM" id="MobiDB-lite"/>
    </source>
</evidence>
<keyword evidence="4" id="KW-1133">Transmembrane helix</keyword>
<evidence type="ECO:0000256" key="2">
    <source>
        <dbReference type="ARBA" id="ARBA00010904"/>
    </source>
</evidence>
<dbReference type="GO" id="GO:0042407">
    <property type="term" value="P:cristae formation"/>
    <property type="evidence" value="ECO:0007669"/>
    <property type="project" value="InterPro"/>
</dbReference>
<dbReference type="InterPro" id="IPR019166">
    <property type="entry name" value="MIC26/MIC27"/>
</dbReference>
<keyword evidence="3" id="KW-0812">Transmembrane</keyword>
<dbReference type="PANTHER" id="PTHR14564">
    <property type="entry name" value="MICOS COMPLEX SUBUNIT MIC26 / MIC27 FAMILY MEMBER"/>
    <property type="match status" value="1"/>
</dbReference>
<evidence type="ECO:0000256" key="6">
    <source>
        <dbReference type="ARBA" id="ARBA00023136"/>
    </source>
</evidence>
<comment type="function">
    <text evidence="7">Component of the MICOS complex, a large protein complex of the mitochondrial inner membrane that plays crucial roles in the maintenance of crista junctions, inner membrane architecture, and formation of contact sites to the outer membrane.</text>
</comment>
<evidence type="ECO:0000256" key="5">
    <source>
        <dbReference type="ARBA" id="ARBA00023128"/>
    </source>
</evidence>
<protein>
    <recommendedName>
        <fullName evidence="7">MICOS complex subunit</fullName>
    </recommendedName>
</protein>
<dbReference type="EMBL" id="VCAZ01000096">
    <property type="protein sequence ID" value="TSR75242.1"/>
    <property type="molecule type" value="Genomic_DNA"/>
</dbReference>
<keyword evidence="6" id="KW-0472">Membrane</keyword>
<dbReference type="GO" id="GO:0061617">
    <property type="term" value="C:MICOS complex"/>
    <property type="evidence" value="ECO:0007669"/>
    <property type="project" value="UniProtKB-UniRule"/>
</dbReference>
<sequence length="311" mass="33676">MVAKLSIYSTETPELRYVEEKAGRLQTGFRLVREGIQPYVTAVQNNNVFEYRTLAPQSKREPPPYTSLDTVSFPKRSLRFWTGRKFLGGPSSLTFDLSVISDTYHFLRDPPPGFLPRVSIITVSGLAGVVLARRGSRFKRIAVPVVMTTIGTAVCYPMQTVGVLKVTGKKVYSVSSLVASVFKSTPKVEAVVPDVNLEPVKVPEKVPSMPEGESEAASPATDAGVKETALASKDSLPTDVLPAAQAEVLPVTFPENVIPSEVAPQEDTPPPADEITACPPVKEKPQFVPDPTLLDHGQADPEDADLYTTRG</sequence>